<proteinExistence type="predicted"/>
<feature type="domain" description="DUF551" evidence="2">
    <location>
        <begin position="208"/>
        <end position="268"/>
    </location>
</feature>
<protein>
    <submittedName>
        <fullName evidence="3">DUF550 domain-containing protein</fullName>
    </submittedName>
</protein>
<evidence type="ECO:0000259" key="2">
    <source>
        <dbReference type="Pfam" id="PF04448"/>
    </source>
</evidence>
<dbReference type="AlphaFoldDB" id="A0A3R0Q338"/>
<gene>
    <name evidence="3" type="ORF">DTI44_01700</name>
</gene>
<dbReference type="Pfam" id="PF04447">
    <property type="entry name" value="dATP-dGTP_PPHyd"/>
    <property type="match status" value="1"/>
</dbReference>
<evidence type="ECO:0000313" key="3">
    <source>
        <dbReference type="EMBL" id="MJY17197.1"/>
    </source>
</evidence>
<name>A0A3R0Q338_SALEN</name>
<comment type="caution">
    <text evidence="3">The sequence shown here is derived from an EMBL/GenBank/DDBJ whole genome shotgun (WGS) entry which is preliminary data.</text>
</comment>
<evidence type="ECO:0000259" key="1">
    <source>
        <dbReference type="Pfam" id="PF04447"/>
    </source>
</evidence>
<dbReference type="InterPro" id="IPR007538">
    <property type="entry name" value="dATP/dGTP_dipphydrolase_MazZ"/>
</dbReference>
<dbReference type="Proteomes" id="UP000839535">
    <property type="component" value="Unassembled WGS sequence"/>
</dbReference>
<accession>A0A3R0Q338</accession>
<dbReference type="EMBL" id="RTTD01000002">
    <property type="protein sequence ID" value="MJY17197.1"/>
    <property type="molecule type" value="Genomic_DNA"/>
</dbReference>
<dbReference type="Pfam" id="PF04448">
    <property type="entry name" value="DUF551"/>
    <property type="match status" value="1"/>
</dbReference>
<reference evidence="3" key="1">
    <citation type="submission" date="2018-07" db="EMBL/GenBank/DDBJ databases">
        <authorList>
            <consortium name="GenomeTrakr network: Whole genome sequencing for foodborne pathogen traceback"/>
        </authorList>
    </citation>
    <scope>NUCLEOTIDE SEQUENCE [LARGE SCALE GENOMIC DNA]</scope>
    <source>
        <strain evidence="3">NC_WHO_S053</strain>
    </source>
</reference>
<organism evidence="3">
    <name type="scientific">Salmonella enteritidis</name>
    <dbReference type="NCBI Taxonomy" id="149539"/>
    <lineage>
        <taxon>Bacteria</taxon>
        <taxon>Pseudomonadati</taxon>
        <taxon>Pseudomonadota</taxon>
        <taxon>Gammaproteobacteria</taxon>
        <taxon>Enterobacterales</taxon>
        <taxon>Enterobacteriaceae</taxon>
        <taxon>Salmonella</taxon>
    </lineage>
</organism>
<feature type="domain" description="dATP/dGTP diphosphohydrolase MazZ" evidence="1">
    <location>
        <begin position="53"/>
        <end position="147"/>
    </location>
</feature>
<dbReference type="InterPro" id="IPR007539">
    <property type="entry name" value="DUF551"/>
</dbReference>
<sequence length="271" mass="30238">MGCAFDAETASTCKGAVDSWVGEWNQERLPGQEEYKTVPLYTTPQSAPERDQIRREHAAWSQATFGDVGPIGPLKHLSKEALEAAAEPDDLSEWADMQFLLWDAQRRAGITDEQITQAMTEKLAINKARQWPEPKDGEPRLHIKEQPAPVVPEEAYSDDCPDLYASQPEAWAAGWNACRTALLQGAEPVSQTYKLNELSGNSPVTQDGWISCSERMPDNDESKPIAIFTGKCLGQGMFVATYDDDGFFDYWEGMEIIGVSHWMPLPEPQQQ</sequence>